<accession>A0A7J5YFK0</accession>
<organism evidence="3 4">
    <name type="scientific">Dissostichus mawsoni</name>
    <name type="common">Antarctic cod</name>
    <dbReference type="NCBI Taxonomy" id="36200"/>
    <lineage>
        <taxon>Eukaryota</taxon>
        <taxon>Metazoa</taxon>
        <taxon>Chordata</taxon>
        <taxon>Craniata</taxon>
        <taxon>Vertebrata</taxon>
        <taxon>Euteleostomi</taxon>
        <taxon>Actinopterygii</taxon>
        <taxon>Neopterygii</taxon>
        <taxon>Teleostei</taxon>
        <taxon>Neoteleostei</taxon>
        <taxon>Acanthomorphata</taxon>
        <taxon>Eupercaria</taxon>
        <taxon>Perciformes</taxon>
        <taxon>Notothenioidei</taxon>
        <taxon>Nototheniidae</taxon>
        <taxon>Dissostichus</taxon>
    </lineage>
</organism>
<keyword evidence="1" id="KW-0547">Nucleotide-binding</keyword>
<keyword evidence="4" id="KW-1185">Reference proteome</keyword>
<dbReference type="SUPFAM" id="SSF52540">
    <property type="entry name" value="P-loop containing nucleoside triphosphate hydrolases"/>
    <property type="match status" value="2"/>
</dbReference>
<dbReference type="Pfam" id="PF00735">
    <property type="entry name" value="Septin"/>
    <property type="match status" value="1"/>
</dbReference>
<comment type="caution">
    <text evidence="3">The sequence shown here is derived from an EMBL/GenBank/DDBJ whole genome shotgun (WGS) entry which is preliminary data.</text>
</comment>
<name>A0A7J5YFK0_DISMA</name>
<dbReference type="PROSITE" id="PS00675">
    <property type="entry name" value="SIGMA54_INTERACT_1"/>
    <property type="match status" value="1"/>
</dbReference>
<dbReference type="Proteomes" id="UP000518266">
    <property type="component" value="Unassembled WGS sequence"/>
</dbReference>
<protein>
    <recommendedName>
        <fullName evidence="2">Septin-type G domain-containing protein</fullName>
    </recommendedName>
</protein>
<keyword evidence="1" id="KW-0342">GTP-binding</keyword>
<dbReference type="AlphaFoldDB" id="A0A7J5YFK0"/>
<dbReference type="CDD" id="cd00882">
    <property type="entry name" value="Ras_like_GTPase"/>
    <property type="match status" value="1"/>
</dbReference>
<feature type="domain" description="Septin-type G" evidence="2">
    <location>
        <begin position="161"/>
        <end position="242"/>
    </location>
</feature>
<dbReference type="GO" id="GO:0005525">
    <property type="term" value="F:GTP binding"/>
    <property type="evidence" value="ECO:0007669"/>
    <property type="project" value="UniProtKB-KW"/>
</dbReference>
<proteinExistence type="inferred from homology"/>
<evidence type="ECO:0000313" key="4">
    <source>
        <dbReference type="Proteomes" id="UP000518266"/>
    </source>
</evidence>
<comment type="similarity">
    <text evidence="1">Belongs to the TRAFAC class TrmE-Era-EngA-EngB-Septin-like GTPase superfamily. Septin GTPase family.</text>
</comment>
<reference evidence="3 4" key="1">
    <citation type="submission" date="2020-03" db="EMBL/GenBank/DDBJ databases">
        <title>Dissostichus mawsoni Genome sequencing and assembly.</title>
        <authorList>
            <person name="Park H."/>
        </authorList>
    </citation>
    <scope>NUCLEOTIDE SEQUENCE [LARGE SCALE GENOMIC DNA]</scope>
    <source>
        <strain evidence="3">DM0001</strain>
        <tissue evidence="3">Muscle</tissue>
    </source>
</reference>
<dbReference type="InterPro" id="IPR030379">
    <property type="entry name" value="G_SEPTIN_dom"/>
</dbReference>
<evidence type="ECO:0000313" key="3">
    <source>
        <dbReference type="EMBL" id="KAF3848246.1"/>
    </source>
</evidence>
<evidence type="ECO:0000256" key="1">
    <source>
        <dbReference type="RuleBase" id="RU004560"/>
    </source>
</evidence>
<dbReference type="InterPro" id="IPR025662">
    <property type="entry name" value="Sigma_54_int_dom_ATP-bd_1"/>
</dbReference>
<dbReference type="Gene3D" id="3.40.50.300">
    <property type="entry name" value="P-loop containing nucleotide triphosphate hydrolases"/>
    <property type="match status" value="1"/>
</dbReference>
<dbReference type="EMBL" id="JAAKFY010000013">
    <property type="protein sequence ID" value="KAF3848246.1"/>
    <property type="molecule type" value="Genomic_DNA"/>
</dbReference>
<gene>
    <name evidence="3" type="ORF">F7725_021274</name>
</gene>
<dbReference type="OrthoDB" id="8954335at2759"/>
<dbReference type="PANTHER" id="PTHR32046">
    <property type="entry name" value="G DOMAIN-CONTAINING PROTEIN"/>
    <property type="match status" value="1"/>
</dbReference>
<dbReference type="InterPro" id="IPR027417">
    <property type="entry name" value="P-loop_NTPase"/>
</dbReference>
<sequence length="410" mass="46890">MTLITALILTFSALFFFHSFLSLFDLSLFQFNELILSCRLWMQAVNANNTIKSTLEQEALRICSTRITQRKHNNHKETTVINKKHTIIAKTCNDFKETHNVDKDTQNDKKRHSGSEMLWVLHSEAPVNQSTWQPVNQLDTKEGNIGSITRLTLGERDPTKINKTILLVGETGAGKSTLINALVNYAMGVKYEDNVWYQIVEDEKKSQAESQTSDVIVYEVFGLEDKTLPFSLTIIDTPGYGHTEGIERDVLVSERLLDLFRSTDGVREIDAVCLVLKASDNRLSDRLMYVFDSVVSLFGKDIEKNIVALITHSDFLTPKNVLQALKDAKIRQKTEKNEDNEAQIEHIWNSTMKQISKFAGFLQNTEPQNLKTTIEVLNSRIRLTACIHNLQERVQFIELKQREIKQTQKL</sequence>
<dbReference type="PANTHER" id="PTHR32046:SF11">
    <property type="entry name" value="IMMUNE-ASSOCIATED NUCLEOTIDE-BINDING PROTEIN 10-LIKE"/>
    <property type="match status" value="1"/>
</dbReference>
<evidence type="ECO:0000259" key="2">
    <source>
        <dbReference type="Pfam" id="PF00735"/>
    </source>
</evidence>